<organism evidence="2 3">
    <name type="scientific">Candidatus Nealsonbacteria bacterium CG_4_10_14_0_8_um_filter_37_14</name>
    <dbReference type="NCBI Taxonomy" id="1974684"/>
    <lineage>
        <taxon>Bacteria</taxon>
        <taxon>Candidatus Nealsoniibacteriota</taxon>
    </lineage>
</organism>
<sequence length="95" mass="11163">MNKKNKNLTSGDIEKLLSEQTLVILSAVDEKLKKIEYRIEKMEYHINQNINGLTTTLDNFLKRMTDMEDEFEILKHDLKKVKEVIKEKLGVDLNL</sequence>
<dbReference type="Gene3D" id="1.20.5.300">
    <property type="match status" value="1"/>
</dbReference>
<evidence type="ECO:0000313" key="3">
    <source>
        <dbReference type="Proteomes" id="UP000230767"/>
    </source>
</evidence>
<gene>
    <name evidence="2" type="ORF">COY73_00460</name>
</gene>
<protein>
    <submittedName>
        <fullName evidence="2">Uncharacterized protein</fullName>
    </submittedName>
</protein>
<dbReference type="EMBL" id="PFLW01000014">
    <property type="protein sequence ID" value="PIY89611.1"/>
    <property type="molecule type" value="Genomic_DNA"/>
</dbReference>
<proteinExistence type="predicted"/>
<feature type="coiled-coil region" evidence="1">
    <location>
        <begin position="50"/>
        <end position="84"/>
    </location>
</feature>
<comment type="caution">
    <text evidence="2">The sequence shown here is derived from an EMBL/GenBank/DDBJ whole genome shotgun (WGS) entry which is preliminary data.</text>
</comment>
<accession>A0A2M7R742</accession>
<reference evidence="3" key="1">
    <citation type="submission" date="2017-09" db="EMBL/GenBank/DDBJ databases">
        <title>Depth-based differentiation of microbial function through sediment-hosted aquifers and enrichment of novel symbionts in the deep terrestrial subsurface.</title>
        <authorList>
            <person name="Probst A.J."/>
            <person name="Ladd B."/>
            <person name="Jarett J.K."/>
            <person name="Geller-Mcgrath D.E."/>
            <person name="Sieber C.M.K."/>
            <person name="Emerson J.B."/>
            <person name="Anantharaman K."/>
            <person name="Thomas B.C."/>
            <person name="Malmstrom R."/>
            <person name="Stieglmeier M."/>
            <person name="Klingl A."/>
            <person name="Woyke T."/>
            <person name="Ryan C.M."/>
            <person name="Banfield J.F."/>
        </authorList>
    </citation>
    <scope>NUCLEOTIDE SEQUENCE [LARGE SCALE GENOMIC DNA]</scope>
</reference>
<name>A0A2M7R742_9BACT</name>
<keyword evidence="1" id="KW-0175">Coiled coil</keyword>
<dbReference type="Proteomes" id="UP000230767">
    <property type="component" value="Unassembled WGS sequence"/>
</dbReference>
<dbReference type="AlphaFoldDB" id="A0A2M7R742"/>
<evidence type="ECO:0000313" key="2">
    <source>
        <dbReference type="EMBL" id="PIY89611.1"/>
    </source>
</evidence>
<evidence type="ECO:0000256" key="1">
    <source>
        <dbReference type="SAM" id="Coils"/>
    </source>
</evidence>